<comment type="caution">
    <text evidence="2">The sequence shown here is derived from an EMBL/GenBank/DDBJ whole genome shotgun (WGS) entry which is preliminary data.</text>
</comment>
<feature type="signal peptide" evidence="1">
    <location>
        <begin position="1"/>
        <end position="22"/>
    </location>
</feature>
<keyword evidence="1" id="KW-0732">Signal</keyword>
<organism evidence="2 3">
    <name type="scientific">Mortierella alpina</name>
    <name type="common">Oleaginous fungus</name>
    <name type="synonym">Mortierella renispora</name>
    <dbReference type="NCBI Taxonomy" id="64518"/>
    <lineage>
        <taxon>Eukaryota</taxon>
        <taxon>Fungi</taxon>
        <taxon>Fungi incertae sedis</taxon>
        <taxon>Mucoromycota</taxon>
        <taxon>Mortierellomycotina</taxon>
        <taxon>Mortierellomycetes</taxon>
        <taxon>Mortierellales</taxon>
        <taxon>Mortierellaceae</taxon>
        <taxon>Mortierella</taxon>
    </lineage>
</organism>
<protein>
    <submittedName>
        <fullName evidence="2">Uncharacterized protein</fullName>
    </submittedName>
</protein>
<keyword evidence="3" id="KW-1185">Reference proteome</keyword>
<evidence type="ECO:0000256" key="1">
    <source>
        <dbReference type="SAM" id="SignalP"/>
    </source>
</evidence>
<reference evidence="2" key="1">
    <citation type="journal article" date="2020" name="Fungal Divers.">
        <title>Resolving the Mortierellaceae phylogeny through synthesis of multi-gene phylogenetics and phylogenomics.</title>
        <authorList>
            <person name="Vandepol N."/>
            <person name="Liber J."/>
            <person name="Desiro A."/>
            <person name="Na H."/>
            <person name="Kennedy M."/>
            <person name="Barry K."/>
            <person name="Grigoriev I.V."/>
            <person name="Miller A.N."/>
            <person name="O'Donnell K."/>
            <person name="Stajich J.E."/>
            <person name="Bonito G."/>
        </authorList>
    </citation>
    <scope>NUCLEOTIDE SEQUENCE</scope>
    <source>
        <strain evidence="2">CK1249</strain>
    </source>
</reference>
<dbReference type="EMBL" id="JAAAHY010000932">
    <property type="protein sequence ID" value="KAF9955028.1"/>
    <property type="molecule type" value="Genomic_DNA"/>
</dbReference>
<evidence type="ECO:0000313" key="3">
    <source>
        <dbReference type="Proteomes" id="UP000738359"/>
    </source>
</evidence>
<evidence type="ECO:0000313" key="2">
    <source>
        <dbReference type="EMBL" id="KAF9955028.1"/>
    </source>
</evidence>
<dbReference type="AlphaFoldDB" id="A0A9P6LZI1"/>
<dbReference type="Proteomes" id="UP000738359">
    <property type="component" value="Unassembled WGS sequence"/>
</dbReference>
<name>A0A9P6LZI1_MORAP</name>
<feature type="chain" id="PRO_5040335680" evidence="1">
    <location>
        <begin position="23"/>
        <end position="227"/>
    </location>
</feature>
<dbReference type="OrthoDB" id="2317795at2759"/>
<gene>
    <name evidence="2" type="ORF">BGZ70_010383</name>
</gene>
<sequence>MWSSAICLRTFLLVTLATYALAAPRNRTLDAYNVDGSGALVVYNGNPKDGSVYFNGTLDGLEVAHRRARKNGLGECIQGIAKYGAVAVSIYKLVNSYTQADAVGCIEGLRMVASQNCEKKQYSLSYNSCNCMFQFGPNVVNAKNAAGETWFKYMKDRVNDFTFMGSTVFEYDINGDDMVGAAVMCTRSWEGITHLISRWGRGLRADDFEKQWTDKIKYFAKPAGSKE</sequence>
<proteinExistence type="predicted"/>
<accession>A0A9P6LZI1</accession>